<dbReference type="PANTHER" id="PTHR46268">
    <property type="entry name" value="STRESS RESPONSE PROTEIN NHAX"/>
    <property type="match status" value="1"/>
</dbReference>
<dbReference type="Pfam" id="PF00582">
    <property type="entry name" value="Usp"/>
    <property type="match status" value="2"/>
</dbReference>
<dbReference type="SUPFAM" id="SSF52402">
    <property type="entry name" value="Adenine nucleotide alpha hydrolases-like"/>
    <property type="match status" value="2"/>
</dbReference>
<dbReference type="Proteomes" id="UP000539313">
    <property type="component" value="Unassembled WGS sequence"/>
</dbReference>
<organism evidence="3 4">
    <name type="scientific">Thermomonospora cellulosilytica</name>
    <dbReference type="NCBI Taxonomy" id="1411118"/>
    <lineage>
        <taxon>Bacteria</taxon>
        <taxon>Bacillati</taxon>
        <taxon>Actinomycetota</taxon>
        <taxon>Actinomycetes</taxon>
        <taxon>Streptosporangiales</taxon>
        <taxon>Thermomonosporaceae</taxon>
        <taxon>Thermomonospora</taxon>
    </lineage>
</organism>
<sequence length="288" mass="29935">MKQIVVGADGSDIGLDAVAWAAREAELRDASLRIVHAVVPWLFDVPADPQAGAGREWLYDNGRAALDEASARAAATAPGVKVSTELIPGGPAKVLLEAAQDADMVVVGSTGVGQVVGALLGSVALQVVSYAPRPAVVVRRLAPRDRGDVVVGVDGSASCRAALRFALQEAELRGARVRAVLAFTHPVPLGPGDTRLPVYPERLVAEEMRTLAESLGGHRQEFPDVEVIQQVVHAQPTRALAEASDNAGLLVVGSRGRGGFTGLILGSVGHAMLHHARCPVAVVRPDAP</sequence>
<accession>A0A7W3MVQ5</accession>
<evidence type="ECO:0000313" key="4">
    <source>
        <dbReference type="Proteomes" id="UP000539313"/>
    </source>
</evidence>
<dbReference type="PRINTS" id="PR01438">
    <property type="entry name" value="UNVRSLSTRESS"/>
</dbReference>
<keyword evidence="4" id="KW-1185">Reference proteome</keyword>
<evidence type="ECO:0000313" key="3">
    <source>
        <dbReference type="EMBL" id="MBA9002787.1"/>
    </source>
</evidence>
<dbReference type="InterPro" id="IPR006016">
    <property type="entry name" value="UspA"/>
</dbReference>
<dbReference type="Gene3D" id="3.40.50.620">
    <property type="entry name" value="HUPs"/>
    <property type="match status" value="2"/>
</dbReference>
<name>A0A7W3MVQ5_9ACTN</name>
<dbReference type="EMBL" id="JACJII010000001">
    <property type="protein sequence ID" value="MBA9002787.1"/>
    <property type="molecule type" value="Genomic_DNA"/>
</dbReference>
<dbReference type="InterPro" id="IPR006015">
    <property type="entry name" value="Universal_stress_UspA"/>
</dbReference>
<dbReference type="PANTHER" id="PTHR46268:SF6">
    <property type="entry name" value="UNIVERSAL STRESS PROTEIN UP12"/>
    <property type="match status" value="1"/>
</dbReference>
<comment type="caution">
    <text evidence="3">The sequence shown here is derived from an EMBL/GenBank/DDBJ whole genome shotgun (WGS) entry which is preliminary data.</text>
</comment>
<protein>
    <submittedName>
        <fullName evidence="3">Nucleotide-binding universal stress UspA family protein</fullName>
    </submittedName>
</protein>
<dbReference type="InterPro" id="IPR014729">
    <property type="entry name" value="Rossmann-like_a/b/a_fold"/>
</dbReference>
<feature type="domain" description="UspA" evidence="2">
    <location>
        <begin position="1"/>
        <end position="139"/>
    </location>
</feature>
<dbReference type="RefSeq" id="WP_182704720.1">
    <property type="nucleotide sequence ID" value="NZ_JACJII010000001.1"/>
</dbReference>
<dbReference type="AlphaFoldDB" id="A0A7W3MVQ5"/>
<evidence type="ECO:0000259" key="2">
    <source>
        <dbReference type="Pfam" id="PF00582"/>
    </source>
</evidence>
<proteinExistence type="inferred from homology"/>
<feature type="domain" description="UspA" evidence="2">
    <location>
        <begin position="149"/>
        <end position="284"/>
    </location>
</feature>
<comment type="similarity">
    <text evidence="1">Belongs to the universal stress protein A family.</text>
</comment>
<evidence type="ECO:0000256" key="1">
    <source>
        <dbReference type="ARBA" id="ARBA00008791"/>
    </source>
</evidence>
<gene>
    <name evidence="3" type="ORF">HNR21_001669</name>
</gene>
<reference evidence="3 4" key="1">
    <citation type="submission" date="2020-08" db="EMBL/GenBank/DDBJ databases">
        <title>Sequencing the genomes of 1000 actinobacteria strains.</title>
        <authorList>
            <person name="Klenk H.-P."/>
        </authorList>
    </citation>
    <scope>NUCLEOTIDE SEQUENCE [LARGE SCALE GENOMIC DNA]</scope>
    <source>
        <strain evidence="3 4">DSM 45823</strain>
    </source>
</reference>